<feature type="non-terminal residue" evidence="7">
    <location>
        <position position="1"/>
    </location>
</feature>
<dbReference type="Proteomes" id="UP000759131">
    <property type="component" value="Unassembled WGS sequence"/>
</dbReference>
<evidence type="ECO:0000256" key="4">
    <source>
        <dbReference type="ARBA" id="ARBA00022840"/>
    </source>
</evidence>
<dbReference type="SMART" id="SM00220">
    <property type="entry name" value="S_TKc"/>
    <property type="match status" value="1"/>
</dbReference>
<evidence type="ECO:0000259" key="6">
    <source>
        <dbReference type="PROSITE" id="PS50011"/>
    </source>
</evidence>
<dbReference type="OrthoDB" id="1162088at2759"/>
<protein>
    <recommendedName>
        <fullName evidence="6">Protein kinase domain-containing protein</fullName>
    </recommendedName>
</protein>
<comment type="similarity">
    <text evidence="5">Belongs to the protein kinase superfamily. Ser/Thr protein kinase family. GCN2 subfamily.</text>
</comment>
<evidence type="ECO:0000256" key="5">
    <source>
        <dbReference type="ARBA" id="ARBA00037982"/>
    </source>
</evidence>
<accession>A0A7R9KJ11</accession>
<evidence type="ECO:0000313" key="8">
    <source>
        <dbReference type="Proteomes" id="UP000759131"/>
    </source>
</evidence>
<dbReference type="Pfam" id="PF00069">
    <property type="entry name" value="Pkinase"/>
    <property type="match status" value="1"/>
</dbReference>
<dbReference type="PANTHER" id="PTHR11042">
    <property type="entry name" value="EUKARYOTIC TRANSLATION INITIATION FACTOR 2-ALPHA KINASE EIF2-ALPHA KINASE -RELATED"/>
    <property type="match status" value="1"/>
</dbReference>
<feature type="domain" description="Protein kinase" evidence="6">
    <location>
        <begin position="1"/>
        <end position="172"/>
    </location>
</feature>
<dbReference type="PROSITE" id="PS50011">
    <property type="entry name" value="PROTEIN_KINASE_DOM"/>
    <property type="match status" value="1"/>
</dbReference>
<evidence type="ECO:0000256" key="2">
    <source>
        <dbReference type="ARBA" id="ARBA00022741"/>
    </source>
</evidence>
<organism evidence="7">
    <name type="scientific">Medioppia subpectinata</name>
    <dbReference type="NCBI Taxonomy" id="1979941"/>
    <lineage>
        <taxon>Eukaryota</taxon>
        <taxon>Metazoa</taxon>
        <taxon>Ecdysozoa</taxon>
        <taxon>Arthropoda</taxon>
        <taxon>Chelicerata</taxon>
        <taxon>Arachnida</taxon>
        <taxon>Acari</taxon>
        <taxon>Acariformes</taxon>
        <taxon>Sarcoptiformes</taxon>
        <taxon>Oribatida</taxon>
        <taxon>Brachypylina</taxon>
        <taxon>Oppioidea</taxon>
        <taxon>Oppiidae</taxon>
        <taxon>Medioppia</taxon>
    </lineage>
</organism>
<reference evidence="7" key="1">
    <citation type="submission" date="2020-11" db="EMBL/GenBank/DDBJ databases">
        <authorList>
            <person name="Tran Van P."/>
        </authorList>
    </citation>
    <scope>NUCLEOTIDE SEQUENCE</scope>
</reference>
<dbReference type="InterPro" id="IPR000719">
    <property type="entry name" value="Prot_kinase_dom"/>
</dbReference>
<keyword evidence="4" id="KW-0067">ATP-binding</keyword>
<dbReference type="InterPro" id="IPR050339">
    <property type="entry name" value="CC_SR_Kinase"/>
</dbReference>
<dbReference type="AlphaFoldDB" id="A0A7R9KJ11"/>
<dbReference type="EMBL" id="CAJPIZ010001328">
    <property type="protein sequence ID" value="CAG2103290.1"/>
    <property type="molecule type" value="Genomic_DNA"/>
</dbReference>
<proteinExistence type="inferred from homology"/>
<dbReference type="SUPFAM" id="SSF56112">
    <property type="entry name" value="Protein kinase-like (PK-like)"/>
    <property type="match status" value="1"/>
</dbReference>
<dbReference type="GO" id="GO:0005737">
    <property type="term" value="C:cytoplasm"/>
    <property type="evidence" value="ECO:0007669"/>
    <property type="project" value="TreeGrafter"/>
</dbReference>
<name>A0A7R9KJ11_9ACAR</name>
<sequence length="172" mass="19702">MSTSNNMSNGNIFMKTFKKLKLKGKGTFGETIIDNKHIVFGREKEEILNVFEYYMSCEIFKELLECVQYLHESEPQIIHRDLKPSNILISKVGDKTTNRFIRLGDFGSATYHSMTMASMSHTSNVGTAQYMAIELNQSRYTIKVDIYSMGVIANHLLNLFEVGDQMNEYNST</sequence>
<gene>
    <name evidence="7" type="ORF">OSB1V03_LOCUS3323</name>
</gene>
<keyword evidence="1" id="KW-0808">Transferase</keyword>
<keyword evidence="3" id="KW-0418">Kinase</keyword>
<dbReference type="GO" id="GO:0005634">
    <property type="term" value="C:nucleus"/>
    <property type="evidence" value="ECO:0007669"/>
    <property type="project" value="TreeGrafter"/>
</dbReference>
<dbReference type="Gene3D" id="1.10.510.10">
    <property type="entry name" value="Transferase(Phosphotransferase) domain 1"/>
    <property type="match status" value="1"/>
</dbReference>
<evidence type="ECO:0000313" key="7">
    <source>
        <dbReference type="EMBL" id="CAD7622860.1"/>
    </source>
</evidence>
<dbReference type="PROSITE" id="PS00108">
    <property type="entry name" value="PROTEIN_KINASE_ST"/>
    <property type="match status" value="1"/>
</dbReference>
<dbReference type="GO" id="GO:0005524">
    <property type="term" value="F:ATP binding"/>
    <property type="evidence" value="ECO:0007669"/>
    <property type="project" value="UniProtKB-KW"/>
</dbReference>
<keyword evidence="8" id="KW-1185">Reference proteome</keyword>
<keyword evidence="2" id="KW-0547">Nucleotide-binding</keyword>
<dbReference type="InterPro" id="IPR008271">
    <property type="entry name" value="Ser/Thr_kinase_AS"/>
</dbReference>
<evidence type="ECO:0000256" key="3">
    <source>
        <dbReference type="ARBA" id="ARBA00022777"/>
    </source>
</evidence>
<dbReference type="GO" id="GO:0004672">
    <property type="term" value="F:protein kinase activity"/>
    <property type="evidence" value="ECO:0007669"/>
    <property type="project" value="InterPro"/>
</dbReference>
<dbReference type="InterPro" id="IPR011009">
    <property type="entry name" value="Kinase-like_dom_sf"/>
</dbReference>
<evidence type="ECO:0000256" key="1">
    <source>
        <dbReference type="ARBA" id="ARBA00022679"/>
    </source>
</evidence>
<dbReference type="EMBL" id="OC855903">
    <property type="protein sequence ID" value="CAD7622860.1"/>
    <property type="molecule type" value="Genomic_DNA"/>
</dbReference>